<evidence type="ECO:0000256" key="4">
    <source>
        <dbReference type="ARBA" id="ARBA00022968"/>
    </source>
</evidence>
<name>A0ABM3RE61_SPIOL</name>
<keyword evidence="5" id="KW-0333">Golgi apparatus</keyword>
<organism evidence="7 8">
    <name type="scientific">Spinacia oleracea</name>
    <name type="common">Spinach</name>
    <dbReference type="NCBI Taxonomy" id="3562"/>
    <lineage>
        <taxon>Eukaryota</taxon>
        <taxon>Viridiplantae</taxon>
        <taxon>Streptophyta</taxon>
        <taxon>Embryophyta</taxon>
        <taxon>Tracheophyta</taxon>
        <taxon>Spermatophyta</taxon>
        <taxon>Magnoliopsida</taxon>
        <taxon>eudicotyledons</taxon>
        <taxon>Gunneridae</taxon>
        <taxon>Pentapetalae</taxon>
        <taxon>Caryophyllales</taxon>
        <taxon>Chenopodiaceae</taxon>
        <taxon>Chenopodioideae</taxon>
        <taxon>Anserineae</taxon>
        <taxon>Spinacia</taxon>
    </lineage>
</organism>
<evidence type="ECO:0000259" key="6">
    <source>
        <dbReference type="Pfam" id="PF03016"/>
    </source>
</evidence>
<evidence type="ECO:0000256" key="3">
    <source>
        <dbReference type="ARBA" id="ARBA00022676"/>
    </source>
</evidence>
<dbReference type="RefSeq" id="XP_056693911.1">
    <property type="nucleotide sequence ID" value="XM_056837933.1"/>
</dbReference>
<dbReference type="Proteomes" id="UP000813463">
    <property type="component" value="Chromosome 2"/>
</dbReference>
<proteinExistence type="inferred from homology"/>
<comment type="subcellular location">
    <subcellularLocation>
        <location evidence="1">Golgi apparatus membrane</location>
        <topology evidence="1">Single-pass type II membrane protein</topology>
    </subcellularLocation>
</comment>
<dbReference type="InterPro" id="IPR040911">
    <property type="entry name" value="Exostosin_GT47"/>
</dbReference>
<evidence type="ECO:0000313" key="8">
    <source>
        <dbReference type="RefSeq" id="XP_056693911.1"/>
    </source>
</evidence>
<accession>A0ABM3RE61</accession>
<keyword evidence="3" id="KW-0808">Transferase</keyword>
<dbReference type="GeneID" id="110787945"/>
<reference evidence="8" key="2">
    <citation type="submission" date="2025-08" db="UniProtKB">
        <authorList>
            <consortium name="RefSeq"/>
        </authorList>
    </citation>
    <scope>IDENTIFICATION</scope>
    <source>
        <tissue evidence="8">Leaf</tissue>
    </source>
</reference>
<keyword evidence="4" id="KW-0735">Signal-anchor</keyword>
<keyword evidence="4" id="KW-0812">Transmembrane</keyword>
<dbReference type="Pfam" id="PF03016">
    <property type="entry name" value="Exostosin_GT47"/>
    <property type="match status" value="1"/>
</dbReference>
<feature type="domain" description="Exostosin GT47" evidence="6">
    <location>
        <begin position="59"/>
        <end position="401"/>
    </location>
</feature>
<keyword evidence="3" id="KW-0328">Glycosyltransferase</keyword>
<evidence type="ECO:0000256" key="2">
    <source>
        <dbReference type="ARBA" id="ARBA00010271"/>
    </source>
</evidence>
<dbReference type="PANTHER" id="PTHR11062">
    <property type="entry name" value="EXOSTOSIN HEPARAN SULFATE GLYCOSYLTRANSFERASE -RELATED"/>
    <property type="match status" value="1"/>
</dbReference>
<evidence type="ECO:0000256" key="5">
    <source>
        <dbReference type="ARBA" id="ARBA00023034"/>
    </source>
</evidence>
<dbReference type="PANTHER" id="PTHR11062:SF60">
    <property type="entry name" value="EXOSTOSIN FAMILY PROTEIN"/>
    <property type="match status" value="1"/>
</dbReference>
<keyword evidence="7" id="KW-1185">Reference proteome</keyword>
<dbReference type="InterPro" id="IPR004263">
    <property type="entry name" value="Exostosin"/>
</dbReference>
<evidence type="ECO:0000256" key="1">
    <source>
        <dbReference type="ARBA" id="ARBA00004323"/>
    </source>
</evidence>
<gene>
    <name evidence="8" type="primary">LOC110787945</name>
</gene>
<comment type="similarity">
    <text evidence="2">Belongs to the glycosyltransferase 47 family.</text>
</comment>
<evidence type="ECO:0000313" key="7">
    <source>
        <dbReference type="Proteomes" id="UP000813463"/>
    </source>
</evidence>
<sequence>MAMKNTSSSLSSSLPCSIPSIFLTFSLLCTLSFIFFSRPTFITGNPTSISQITLQNPINSLKVYIFDLPRSLNYGLLEKYWSLPPDSRIPNDPDHEPGSNRIPGNLKYPPYPENPLIKQYNAEYWMLGDLMTPQKLRSGSFAIRVLDSEEADVIFVPFFATLSAEMQLSLDRSVFKKKTGNEDYKRQREVLNLVKSSDAWKKSGGRDHVFVLTDPVAMWHVKDEISPAILLVVDFGGWSRLDTKSSHGNSSERIQHTQVSLLKDVIVPYTHLLPVLRLSEDQPRDILLYFKGAKHRHGGGVVREKLWDLLVNEPRVVMEEGFPNATGKEQSIKGMRTSEFCLHPAGDTPTSCRLFDAIQSLCIPVIVSDTIELPFEGLIDYSEFSVFVSVNDALQPKWMVSHLQSISKKQKEKLRRNIARVQPMFVYDNGYPGGIGPVPPDGAVNQIWKKVYQKLPMVKEAIVRDRRKPNGVSIPLRCHCT</sequence>
<reference evidence="7" key="1">
    <citation type="journal article" date="2021" name="Nat. Commun.">
        <title>Genomic analyses provide insights into spinach domestication and the genetic basis of agronomic traits.</title>
        <authorList>
            <person name="Cai X."/>
            <person name="Sun X."/>
            <person name="Xu C."/>
            <person name="Sun H."/>
            <person name="Wang X."/>
            <person name="Ge C."/>
            <person name="Zhang Z."/>
            <person name="Wang Q."/>
            <person name="Fei Z."/>
            <person name="Jiao C."/>
            <person name="Wang Q."/>
        </authorList>
    </citation>
    <scope>NUCLEOTIDE SEQUENCE [LARGE SCALE GENOMIC DNA]</scope>
    <source>
        <strain evidence="7">cv. Varoflay</strain>
    </source>
</reference>
<protein>
    <submittedName>
        <fullName evidence="8">Probable arabinosyltransferase ARAD1</fullName>
    </submittedName>
</protein>